<accession>A0AAD5LR07</accession>
<evidence type="ECO:0000313" key="3">
    <source>
        <dbReference type="Proteomes" id="UP001209570"/>
    </source>
</evidence>
<sequence>MTKTVPVNHVKGKAKPVNHVKSQAHMRGSGKRKFAPEPEINNGQCFYCAGEHNVNGVPHAKKDCPKRAHDLNVAGVYRRNIFSEPKPLPKKMRPQRQAPQQIPPTRTEIPVDAATLQRLGIGPAATVRKATVEDSPIASPDVDISDDDLGDFDELDATSISTTAAGIAELSMDMEQMDAGSG</sequence>
<dbReference type="Proteomes" id="UP001209570">
    <property type="component" value="Unassembled WGS sequence"/>
</dbReference>
<reference evidence="2" key="1">
    <citation type="submission" date="2021-12" db="EMBL/GenBank/DDBJ databases">
        <title>Prjna785345.</title>
        <authorList>
            <person name="Rujirawat T."/>
            <person name="Krajaejun T."/>
        </authorList>
    </citation>
    <scope>NUCLEOTIDE SEQUENCE</scope>
    <source>
        <strain evidence="2">Pi057C3</strain>
    </source>
</reference>
<dbReference type="AlphaFoldDB" id="A0AAD5LR07"/>
<feature type="region of interest" description="Disordered" evidence="1">
    <location>
        <begin position="131"/>
        <end position="150"/>
    </location>
</feature>
<keyword evidence="3" id="KW-1185">Reference proteome</keyword>
<gene>
    <name evidence="2" type="ORF">P43SY_010717</name>
</gene>
<evidence type="ECO:0000313" key="2">
    <source>
        <dbReference type="EMBL" id="KAJ0390063.1"/>
    </source>
</evidence>
<feature type="region of interest" description="Disordered" evidence="1">
    <location>
        <begin position="83"/>
        <end position="107"/>
    </location>
</feature>
<name>A0AAD5LR07_PYTIN</name>
<comment type="caution">
    <text evidence="2">The sequence shown here is derived from an EMBL/GenBank/DDBJ whole genome shotgun (WGS) entry which is preliminary data.</text>
</comment>
<feature type="compositionally biased region" description="Basic residues" evidence="1">
    <location>
        <begin position="10"/>
        <end position="32"/>
    </location>
</feature>
<protein>
    <submittedName>
        <fullName evidence="2">Uncharacterized protein</fullName>
    </submittedName>
</protein>
<evidence type="ECO:0000256" key="1">
    <source>
        <dbReference type="SAM" id="MobiDB-lite"/>
    </source>
</evidence>
<dbReference type="EMBL" id="JAKCXM010002662">
    <property type="protein sequence ID" value="KAJ0390063.1"/>
    <property type="molecule type" value="Genomic_DNA"/>
</dbReference>
<organism evidence="2 3">
    <name type="scientific">Pythium insidiosum</name>
    <name type="common">Pythiosis disease agent</name>
    <dbReference type="NCBI Taxonomy" id="114742"/>
    <lineage>
        <taxon>Eukaryota</taxon>
        <taxon>Sar</taxon>
        <taxon>Stramenopiles</taxon>
        <taxon>Oomycota</taxon>
        <taxon>Peronosporomycetes</taxon>
        <taxon>Pythiales</taxon>
        <taxon>Pythiaceae</taxon>
        <taxon>Pythium</taxon>
    </lineage>
</organism>
<feature type="region of interest" description="Disordered" evidence="1">
    <location>
        <begin position="1"/>
        <end position="32"/>
    </location>
</feature>
<proteinExistence type="predicted"/>
<feature type="compositionally biased region" description="Low complexity" evidence="1">
    <location>
        <begin position="95"/>
        <end position="106"/>
    </location>
</feature>